<keyword evidence="3" id="KW-1185">Reference proteome</keyword>
<dbReference type="Pfam" id="PF02009">
    <property type="entry name" value="RIFIN"/>
    <property type="match status" value="1"/>
</dbReference>
<name>A0A060RQT0_PLARE</name>
<dbReference type="AlphaFoldDB" id="A0A060RQT0"/>
<dbReference type="PhylomeDB" id="A0A060RQT0"/>
<protein>
    <submittedName>
        <fullName evidence="2">Rifin</fullName>
    </submittedName>
</protein>
<sequence>MKLYCSKTSLFFFALNILVNTHKKPSIITRHHTPIYTLRMLSEYDIQSSIYDKDADMKSVKERFDDRTSQRFQEFKERMKDKRQKGKEERDKNIQKIIEKDKREKSLAEKVEKGCLRCGCALGGVAASVGLFGGLGIYGWKMGALAAAEIAAKDTAMVEGLAAGAEAGKNAVIAGITEEFGVSFLGDKTLVSYITATNYNDVSFISGSIYTQYEKTCLSLSSGYGAGVDKSICISVTEKSAAVLGGKTGSVSDKVVIKKAVGTIVSDAETVATAAAKKASDEVIQRSIAVVDAKYVICQKAIIASVVALLIIVLVMIIIYLVLRYRRKKKMNKKAQYTKLLNQ</sequence>
<evidence type="ECO:0000313" key="3">
    <source>
        <dbReference type="Proteomes" id="UP000027581"/>
    </source>
</evidence>
<evidence type="ECO:0000313" key="2">
    <source>
        <dbReference type="EMBL" id="CDO61794.1"/>
    </source>
</evidence>
<dbReference type="VEuPathDB" id="PlasmoDB:PRG01_0043800"/>
<keyword evidence="1" id="KW-0472">Membrane</keyword>
<evidence type="ECO:0000256" key="1">
    <source>
        <dbReference type="SAM" id="Phobius"/>
    </source>
</evidence>
<keyword evidence="1" id="KW-1133">Transmembrane helix</keyword>
<reference evidence="2" key="2">
    <citation type="submission" date="2014-05" db="EMBL/GenBank/DDBJ databases">
        <title>The genome sequences of chimpanzee malaria parasites reveal the path to human adaptation.</title>
        <authorList>
            <person name="Otto T.D."/>
            <person name="Rayner J.C."/>
            <person name="Boehme U."/>
            <person name="Pain A."/>
            <person name="Spottiswoode N."/>
            <person name="Sanders M."/>
            <person name="Quail M."/>
            <person name="Ollomo B."/>
            <person name="Renaud F."/>
            <person name="Thomas A.W."/>
            <person name="Prugnolle F."/>
            <person name="Conway D.J."/>
            <person name="Newbold C."/>
            <person name="Berriman M."/>
        </authorList>
    </citation>
    <scope>NUCLEOTIDE SEQUENCE [LARGE SCALE GENOMIC DNA]</scope>
    <source>
        <strain evidence="2">CDC</strain>
    </source>
</reference>
<reference evidence="2" key="1">
    <citation type="submission" date="2014-01" db="EMBL/GenBank/DDBJ databases">
        <authorList>
            <person name="Aslett M."/>
        </authorList>
    </citation>
    <scope>NUCLEOTIDE SEQUENCE</scope>
    <source>
        <strain evidence="2">CDC</strain>
    </source>
</reference>
<dbReference type="EMBL" id="HG810506">
    <property type="protein sequence ID" value="CDO61794.1"/>
    <property type="molecule type" value="Genomic_DNA"/>
</dbReference>
<feature type="transmembrane region" description="Helical" evidence="1">
    <location>
        <begin position="301"/>
        <end position="323"/>
    </location>
</feature>
<gene>
    <name evidence="2" type="primary">RIF</name>
    <name evidence="2" type="ORF">PRCDC_0042800</name>
</gene>
<proteinExistence type="predicted"/>
<dbReference type="VEuPathDB" id="PlasmoDB:PRCDC_0042800"/>
<dbReference type="InterPro" id="IPR006373">
    <property type="entry name" value="VSA_Rifin"/>
</dbReference>
<accession>A0A060RQT0</accession>
<keyword evidence="1" id="KW-0812">Transmembrane</keyword>
<organism evidence="2 3">
    <name type="scientific">Plasmodium reichenowi</name>
    <dbReference type="NCBI Taxonomy" id="5854"/>
    <lineage>
        <taxon>Eukaryota</taxon>
        <taxon>Sar</taxon>
        <taxon>Alveolata</taxon>
        <taxon>Apicomplexa</taxon>
        <taxon>Aconoidasida</taxon>
        <taxon>Haemosporida</taxon>
        <taxon>Plasmodiidae</taxon>
        <taxon>Plasmodium</taxon>
        <taxon>Plasmodium (Laverania)</taxon>
    </lineage>
</organism>
<dbReference type="Proteomes" id="UP000027581">
    <property type="component" value="Unassembled WGS sequence"/>
</dbReference>
<dbReference type="NCBIfam" id="TIGR01477">
    <property type="entry name" value="RIFIN"/>
    <property type="match status" value="1"/>
</dbReference>